<reference evidence="1" key="1">
    <citation type="submission" date="2018-01" db="EMBL/GenBank/DDBJ databases">
        <authorList>
            <person name="Yu X.-D."/>
        </authorList>
    </citation>
    <scope>NUCLEOTIDE SEQUENCE</scope>
    <source>
        <strain evidence="1">ZX-21</strain>
    </source>
</reference>
<proteinExistence type="predicted"/>
<comment type="caution">
    <text evidence="1">The sequence shown here is derived from an EMBL/GenBank/DDBJ whole genome shotgun (WGS) entry which is preliminary data.</text>
</comment>
<evidence type="ECO:0000313" key="2">
    <source>
        <dbReference type="Proteomes" id="UP000237222"/>
    </source>
</evidence>
<gene>
    <name evidence="1" type="ORF">C0068_10650</name>
</gene>
<dbReference type="AlphaFoldDB" id="A0A2S4HFE8"/>
<organism evidence="1 2">
    <name type="scientific">Zhongshania marina</name>
    <dbReference type="NCBI Taxonomy" id="2304603"/>
    <lineage>
        <taxon>Bacteria</taxon>
        <taxon>Pseudomonadati</taxon>
        <taxon>Pseudomonadota</taxon>
        <taxon>Gammaproteobacteria</taxon>
        <taxon>Cellvibrionales</taxon>
        <taxon>Spongiibacteraceae</taxon>
        <taxon>Zhongshania</taxon>
    </lineage>
</organism>
<protein>
    <submittedName>
        <fullName evidence="1">Uncharacterized protein</fullName>
    </submittedName>
</protein>
<name>A0A2S4HFE8_9GAMM</name>
<dbReference type="Proteomes" id="UP000237222">
    <property type="component" value="Unassembled WGS sequence"/>
</dbReference>
<evidence type="ECO:0000313" key="1">
    <source>
        <dbReference type="EMBL" id="POP52659.1"/>
    </source>
</evidence>
<accession>A0A2S4HFE8</accession>
<sequence>MTNDLPILNSYTSAKSHAESLSQKLVDKYGVNTDVSQSTVNFRSVLDNIKVPDAESVLASGNKEDITDYYNLVTVLKKGQNADFMTTEDVLTRRANDHFGYDSGELEVAAQQFKDWYYQAREDSYNGALPSQLTVDGYLKFSSGEISNYEDYLSYADNLRSGRLREANETAEMRRQLDLEVGHYTRREMELTSQANTGAKKAIVHAEANAEQQITDALVTQGVDKAAAMQTATSLVFHGMQYRLEPSSNQQTQLTSKMTLSSVVGAISQFDKAMPESINWQEILDKVKDQTTTRSR</sequence>
<dbReference type="RefSeq" id="WP_103684477.1">
    <property type="nucleotide sequence ID" value="NZ_PQGG01000026.1"/>
</dbReference>
<dbReference type="EMBL" id="PQGG01000026">
    <property type="protein sequence ID" value="POP52659.1"/>
    <property type="molecule type" value="Genomic_DNA"/>
</dbReference>